<reference evidence="1 2" key="1">
    <citation type="submission" date="2014-08" db="EMBL/GenBank/DDBJ databases">
        <title>Directed in vitro evolution of therapeutic bacteriophage: the Appelmans protocol.</title>
        <authorList>
            <person name="Burrowes B.H."/>
            <person name="Molineux I.J."/>
            <person name="Alves D.R."/>
            <person name="Fralick J.A."/>
        </authorList>
    </citation>
    <scope>NUCLEOTIDE SEQUENCE [LARGE SCALE GENOMIC DNA]</scope>
</reference>
<sequence>MSHYAFYKEDDVWKFVKYDGLLELVQAASLMAYSPKEAAACTRYKLNGVRWWWMGMTDKDAIEDVSLLPADLRAMLVIWSLDQLLE</sequence>
<accession>A0A0A7NNY4</accession>
<protein>
    <submittedName>
        <fullName evidence="1">Uncharacterized protein</fullName>
    </submittedName>
</protein>
<evidence type="ECO:0000313" key="1">
    <source>
        <dbReference type="EMBL" id="AIZ94770.1"/>
    </source>
</evidence>
<evidence type="ECO:0000313" key="2">
    <source>
        <dbReference type="Proteomes" id="UP000030920"/>
    </source>
</evidence>
<name>A0A0A7NNY4_9CAUD</name>
<dbReference type="EMBL" id="KM411958">
    <property type="protein sequence ID" value="AIZ94770.1"/>
    <property type="molecule type" value="Genomic_DNA"/>
</dbReference>
<organism evidence="1 2">
    <name type="scientific">Pseudomonas phage RWG</name>
    <dbReference type="NCBI Taxonomy" id="1541890"/>
    <lineage>
        <taxon>Viruses</taxon>
        <taxon>Duplodnaviria</taxon>
        <taxon>Heunggongvirae</taxon>
        <taxon>Uroviricota</taxon>
        <taxon>Caudoviricetes</taxon>
        <taxon>Schitoviridae</taxon>
        <taxon>Migulavirinae</taxon>
        <taxon>Litunavirus</taxon>
        <taxon>Litunavirus Ab09</taxon>
    </lineage>
</organism>
<proteinExistence type="predicted"/>
<dbReference type="Proteomes" id="UP000030920">
    <property type="component" value="Segment"/>
</dbReference>